<dbReference type="Proteomes" id="UP000034371">
    <property type="component" value="Unassembled WGS sequence"/>
</dbReference>
<gene>
    <name evidence="10" type="ORF">UU78_C0009G0004</name>
</gene>
<sequence>MWGDGHFFHPDENNMARSVAQMTFENGLHPDFFAYGQLPLYLAFFSALIANYIQLFFHYLLNSYSELQVTSYKLQDVTFQEAIFFLRFWSAITSVISVYLVYRITRTIASEKYALLAALLTAFTPGLIQAAHFGTTESLLTYFFLLILFFCIKIVQSKSDFVSSSRLFVLLGISFGLSVGIKLTAVYFFVSIGMTILLYLNRIRAQKQRFALLHRLLLVLLVVVSTLLGYSISSPHNLISYKEFGDSIRYEINVAQGLDVFYTRQFEGTTPFLFQITHIFPYALGWALFVIGTICLLYALFKGVRDLFHLHTANRTQTLILIILLVSFFSFLIFNSILYVKWTRFLTPLFPIFSIFVAITAGSIVPSLTQYVEKNYKSYQFLYQSILIVIIMYSLVPGIRFNTIYARKDTRVQASEWIYENIPQGSYILSETANVVDIPVGKIPASPAGRRNYTVISFNFYELDHPSLRNTRYEELLIHLEKADYIFVPSRRIFANHMRFPEKYPVINAYYEALFDGRLGFKQVHTEEPMLNDESAEETWTVFDHPTIRIYNKTTPKTRNEYGKILNQSISL</sequence>
<evidence type="ECO:0000256" key="7">
    <source>
        <dbReference type="ARBA" id="ARBA00023136"/>
    </source>
</evidence>
<feature type="transmembrane region" description="Helical" evidence="8">
    <location>
        <begin position="212"/>
        <end position="232"/>
    </location>
</feature>
<keyword evidence="4 10" id="KW-0808">Transferase</keyword>
<keyword evidence="6 8" id="KW-1133">Transmembrane helix</keyword>
<keyword evidence="5 8" id="KW-0812">Transmembrane</keyword>
<evidence type="ECO:0000313" key="10">
    <source>
        <dbReference type="EMBL" id="KKS22926.1"/>
    </source>
</evidence>
<organism evidence="10 11">
    <name type="scientific">Candidatus Roizmanbacteria bacterium GW2011_GWC2_41_7</name>
    <dbReference type="NCBI Taxonomy" id="1618487"/>
    <lineage>
        <taxon>Bacteria</taxon>
        <taxon>Candidatus Roizmaniibacteriota</taxon>
    </lineage>
</organism>
<dbReference type="AlphaFoldDB" id="A0A0G0ZLI5"/>
<feature type="transmembrane region" description="Helical" evidence="8">
    <location>
        <begin position="40"/>
        <end position="61"/>
    </location>
</feature>
<evidence type="ECO:0000256" key="2">
    <source>
        <dbReference type="ARBA" id="ARBA00022475"/>
    </source>
</evidence>
<comment type="subcellular location">
    <subcellularLocation>
        <location evidence="1">Cell membrane</location>
        <topology evidence="1">Multi-pass membrane protein</topology>
    </subcellularLocation>
</comment>
<evidence type="ECO:0000313" key="11">
    <source>
        <dbReference type="Proteomes" id="UP000034371"/>
    </source>
</evidence>
<reference evidence="10 11" key="1">
    <citation type="journal article" date="2015" name="Nature">
        <title>rRNA introns, odd ribosomes, and small enigmatic genomes across a large radiation of phyla.</title>
        <authorList>
            <person name="Brown C.T."/>
            <person name="Hug L.A."/>
            <person name="Thomas B.C."/>
            <person name="Sharon I."/>
            <person name="Castelle C.J."/>
            <person name="Singh A."/>
            <person name="Wilkins M.J."/>
            <person name="Williams K.H."/>
            <person name="Banfield J.F."/>
        </authorList>
    </citation>
    <scope>NUCLEOTIDE SEQUENCE [LARGE SCALE GENOMIC DNA]</scope>
</reference>
<evidence type="ECO:0000256" key="1">
    <source>
        <dbReference type="ARBA" id="ARBA00004651"/>
    </source>
</evidence>
<dbReference type="PANTHER" id="PTHR33908:SF11">
    <property type="entry name" value="MEMBRANE PROTEIN"/>
    <property type="match status" value="1"/>
</dbReference>
<comment type="caution">
    <text evidence="10">The sequence shown here is derived from an EMBL/GenBank/DDBJ whole genome shotgun (WGS) entry which is preliminary data.</text>
</comment>
<keyword evidence="7 8" id="KW-0472">Membrane</keyword>
<evidence type="ECO:0000256" key="8">
    <source>
        <dbReference type="SAM" id="Phobius"/>
    </source>
</evidence>
<dbReference type="GO" id="GO:0009103">
    <property type="term" value="P:lipopolysaccharide biosynthetic process"/>
    <property type="evidence" value="ECO:0007669"/>
    <property type="project" value="UniProtKB-ARBA"/>
</dbReference>
<evidence type="ECO:0000259" key="9">
    <source>
        <dbReference type="Pfam" id="PF13231"/>
    </source>
</evidence>
<feature type="transmembrane region" description="Helical" evidence="8">
    <location>
        <begin position="279"/>
        <end position="299"/>
    </location>
</feature>
<dbReference type="EMBL" id="LCBY01000009">
    <property type="protein sequence ID" value="KKS22926.1"/>
    <property type="molecule type" value="Genomic_DNA"/>
</dbReference>
<feature type="transmembrane region" description="Helical" evidence="8">
    <location>
        <begin position="139"/>
        <end position="155"/>
    </location>
</feature>
<accession>A0A0G0ZLI5</accession>
<dbReference type="GO" id="GO:0005886">
    <property type="term" value="C:plasma membrane"/>
    <property type="evidence" value="ECO:0007669"/>
    <property type="project" value="UniProtKB-SubCell"/>
</dbReference>
<dbReference type="GO" id="GO:0016763">
    <property type="term" value="F:pentosyltransferase activity"/>
    <property type="evidence" value="ECO:0007669"/>
    <property type="project" value="TreeGrafter"/>
</dbReference>
<dbReference type="PANTHER" id="PTHR33908">
    <property type="entry name" value="MANNOSYLTRANSFERASE YKCB-RELATED"/>
    <property type="match status" value="1"/>
</dbReference>
<evidence type="ECO:0000256" key="6">
    <source>
        <dbReference type="ARBA" id="ARBA00022989"/>
    </source>
</evidence>
<keyword evidence="3" id="KW-0328">Glycosyltransferase</keyword>
<feature type="transmembrane region" description="Helical" evidence="8">
    <location>
        <begin position="319"/>
        <end position="339"/>
    </location>
</feature>
<dbReference type="InterPro" id="IPR050297">
    <property type="entry name" value="LipidA_mod_glycosyltrf_83"/>
</dbReference>
<feature type="transmembrane region" description="Helical" evidence="8">
    <location>
        <begin position="167"/>
        <end position="200"/>
    </location>
</feature>
<evidence type="ECO:0000256" key="5">
    <source>
        <dbReference type="ARBA" id="ARBA00022692"/>
    </source>
</evidence>
<feature type="domain" description="Glycosyltransferase RgtA/B/C/D-like" evidence="9">
    <location>
        <begin position="80"/>
        <end position="226"/>
    </location>
</feature>
<proteinExistence type="predicted"/>
<feature type="transmembrane region" description="Helical" evidence="8">
    <location>
        <begin position="82"/>
        <end position="102"/>
    </location>
</feature>
<dbReference type="InterPro" id="IPR038731">
    <property type="entry name" value="RgtA/B/C-like"/>
</dbReference>
<keyword evidence="2" id="KW-1003">Cell membrane</keyword>
<name>A0A0G0ZLI5_9BACT</name>
<evidence type="ECO:0000256" key="4">
    <source>
        <dbReference type="ARBA" id="ARBA00022679"/>
    </source>
</evidence>
<feature type="transmembrane region" description="Helical" evidence="8">
    <location>
        <begin position="345"/>
        <end position="369"/>
    </location>
</feature>
<feature type="transmembrane region" description="Helical" evidence="8">
    <location>
        <begin position="381"/>
        <end position="399"/>
    </location>
</feature>
<protein>
    <submittedName>
        <fullName evidence="10">Glycosyl transferase family 39</fullName>
    </submittedName>
</protein>
<evidence type="ECO:0000256" key="3">
    <source>
        <dbReference type="ARBA" id="ARBA00022676"/>
    </source>
</evidence>
<dbReference type="Pfam" id="PF13231">
    <property type="entry name" value="PMT_2"/>
    <property type="match status" value="1"/>
</dbReference>